<dbReference type="Ensembl" id="ENSSSCT00055060633.1">
    <property type="protein sequence ID" value="ENSSSCP00055048580.1"/>
    <property type="gene ID" value="ENSSSCG00055030463.1"/>
</dbReference>
<sequence length="140" mass="15827">MYFFFFFWLPLWHVENPGRDLGLEAAGAAQVAGVDQSLHGARHPGRMEEPRVGAVSQNNFRTSLWEQIVHFHVTRLMDSLFLWVKATRKLSNLAVAMCCRCGSDPRLLWLCRRPAAAVTTGPLAWEPSYAKDVALKSQNE</sequence>
<dbReference type="PANTHER" id="PTHR33559">
    <property type="entry name" value="PROTEASOME ASSEMBLY CHAPERONE 4"/>
    <property type="match status" value="1"/>
</dbReference>
<dbReference type="PANTHER" id="PTHR33559:SF1">
    <property type="entry name" value="PROTEASOME ASSEMBLY CHAPERONE 4"/>
    <property type="match status" value="1"/>
</dbReference>
<organism evidence="1 2">
    <name type="scientific">Sus scrofa</name>
    <name type="common">Pig</name>
    <dbReference type="NCBI Taxonomy" id="9823"/>
    <lineage>
        <taxon>Eukaryota</taxon>
        <taxon>Metazoa</taxon>
        <taxon>Chordata</taxon>
        <taxon>Craniata</taxon>
        <taxon>Vertebrata</taxon>
        <taxon>Euteleostomi</taxon>
        <taxon>Mammalia</taxon>
        <taxon>Eutheria</taxon>
        <taxon>Laurasiatheria</taxon>
        <taxon>Artiodactyla</taxon>
        <taxon>Suina</taxon>
        <taxon>Suidae</taxon>
        <taxon>Sus</taxon>
    </lineage>
</organism>
<evidence type="ECO:0000313" key="2">
    <source>
        <dbReference type="Proteomes" id="UP000694724"/>
    </source>
</evidence>
<accession>A0A8D1SCW6</accession>
<protein>
    <submittedName>
        <fullName evidence="1">Uncharacterized protein</fullName>
    </submittedName>
</protein>
<evidence type="ECO:0000313" key="1">
    <source>
        <dbReference type="Ensembl" id="ENSSSCP00055048580.1"/>
    </source>
</evidence>
<name>A0A8D1SCW6_PIG</name>
<dbReference type="AlphaFoldDB" id="A0A8D1SCW6"/>
<reference evidence="1" key="1">
    <citation type="submission" date="2025-08" db="UniProtKB">
        <authorList>
            <consortium name="Ensembl"/>
        </authorList>
    </citation>
    <scope>IDENTIFICATION</scope>
</reference>
<dbReference type="Proteomes" id="UP000694724">
    <property type="component" value="Unplaced"/>
</dbReference>
<dbReference type="GO" id="GO:0043248">
    <property type="term" value="P:proteasome assembly"/>
    <property type="evidence" value="ECO:0007669"/>
    <property type="project" value="InterPro"/>
</dbReference>
<proteinExistence type="predicted"/>
<dbReference type="InterPro" id="IPR032157">
    <property type="entry name" value="PAC4"/>
</dbReference>